<evidence type="ECO:0000256" key="1">
    <source>
        <dbReference type="SAM" id="Phobius"/>
    </source>
</evidence>
<proteinExistence type="predicted"/>
<keyword evidence="1" id="KW-0472">Membrane</keyword>
<dbReference type="Proteomes" id="UP001174209">
    <property type="component" value="Unassembled WGS sequence"/>
</dbReference>
<comment type="caution">
    <text evidence="2">The sequence shown here is derived from an EMBL/GenBank/DDBJ whole genome shotgun (WGS) entry which is preliminary data.</text>
</comment>
<dbReference type="EMBL" id="JAROCG010000001">
    <property type="protein sequence ID" value="MDN4609564.1"/>
    <property type="molecule type" value="Genomic_DNA"/>
</dbReference>
<feature type="transmembrane region" description="Helical" evidence="1">
    <location>
        <begin position="171"/>
        <end position="191"/>
    </location>
</feature>
<protein>
    <recommendedName>
        <fullName evidence="4">Integral membrane protein</fullName>
    </recommendedName>
</protein>
<feature type="transmembrane region" description="Helical" evidence="1">
    <location>
        <begin position="113"/>
        <end position="133"/>
    </location>
</feature>
<reference evidence="2" key="1">
    <citation type="submission" date="2023-06" db="EMBL/GenBank/DDBJ databases">
        <title>MT1 and MT2 Draft Genomes of Novel Species.</title>
        <authorList>
            <person name="Venkateswaran K."/>
        </authorList>
    </citation>
    <scope>NUCLEOTIDE SEQUENCE</scope>
    <source>
        <strain evidence="2">IIF3SC-B10</strain>
    </source>
</reference>
<feature type="transmembrane region" description="Helical" evidence="1">
    <location>
        <begin position="30"/>
        <end position="50"/>
    </location>
</feature>
<sequence length="201" mass="20967">MLWFIVGGFCFGVLVAAVNAVSGAHPALVALSQVLGVGWSWAGLGVVAGANAVRRPAVTASGTLLLAVVGYYLVDLWNGVYAHQDQDHPMYGIDPTQAPVITSWDGVVGDMTFWGAAAVVSGLVLGPVGVVAGHPTWRGLLCRLVVPVGAAVEMFMLRLPFELQLQPRPVVVTTMAVVGLAGLITAGALCFHHLKARPGRH</sequence>
<keyword evidence="3" id="KW-1185">Reference proteome</keyword>
<feature type="transmembrane region" description="Helical" evidence="1">
    <location>
        <begin position="57"/>
        <end position="74"/>
    </location>
</feature>
<evidence type="ECO:0000313" key="2">
    <source>
        <dbReference type="EMBL" id="MDN4609564.1"/>
    </source>
</evidence>
<evidence type="ECO:0000313" key="3">
    <source>
        <dbReference type="Proteomes" id="UP001174209"/>
    </source>
</evidence>
<keyword evidence="1" id="KW-0812">Transmembrane</keyword>
<organism evidence="2 3">
    <name type="scientific">Arthrobacter burdickii</name>
    <dbReference type="NCBI Taxonomy" id="3035920"/>
    <lineage>
        <taxon>Bacteria</taxon>
        <taxon>Bacillati</taxon>
        <taxon>Actinomycetota</taxon>
        <taxon>Actinomycetes</taxon>
        <taxon>Micrococcales</taxon>
        <taxon>Micrococcaceae</taxon>
        <taxon>Arthrobacter</taxon>
    </lineage>
</organism>
<gene>
    <name evidence="2" type="ORF">P5G52_01665</name>
</gene>
<feature type="transmembrane region" description="Helical" evidence="1">
    <location>
        <begin position="140"/>
        <end position="159"/>
    </location>
</feature>
<keyword evidence="1" id="KW-1133">Transmembrane helix</keyword>
<accession>A0ABT8JWL5</accession>
<evidence type="ECO:0008006" key="4">
    <source>
        <dbReference type="Google" id="ProtNLM"/>
    </source>
</evidence>
<name>A0ABT8JWL5_9MICC</name>
<dbReference type="RefSeq" id="WP_301224249.1">
    <property type="nucleotide sequence ID" value="NZ_JAROCG010000001.1"/>
</dbReference>